<comment type="subunit">
    <text evidence="9">Homodimer.</text>
</comment>
<keyword evidence="9" id="KW-0460">Magnesium</keyword>
<evidence type="ECO:0000256" key="6">
    <source>
        <dbReference type="ARBA" id="ARBA00022679"/>
    </source>
</evidence>
<dbReference type="Proteomes" id="UP000824260">
    <property type="component" value="Unassembled WGS sequence"/>
</dbReference>
<dbReference type="InterPro" id="IPR000891">
    <property type="entry name" value="PYR_CT"/>
</dbReference>
<dbReference type="Pfam" id="PF08502">
    <property type="entry name" value="LeuA_dimer"/>
    <property type="match status" value="1"/>
</dbReference>
<dbReference type="PROSITE" id="PS50991">
    <property type="entry name" value="PYR_CT"/>
    <property type="match status" value="1"/>
</dbReference>
<evidence type="ECO:0000313" key="11">
    <source>
        <dbReference type="EMBL" id="HIQ82459.1"/>
    </source>
</evidence>
<evidence type="ECO:0000256" key="5">
    <source>
        <dbReference type="ARBA" id="ARBA00022605"/>
    </source>
</evidence>
<dbReference type="GO" id="GO:0000287">
    <property type="term" value="F:magnesium ion binding"/>
    <property type="evidence" value="ECO:0007669"/>
    <property type="project" value="UniProtKB-UniRule"/>
</dbReference>
<dbReference type="PROSITE" id="PS00816">
    <property type="entry name" value="AIPM_HOMOCIT_SYNTH_2"/>
    <property type="match status" value="1"/>
</dbReference>
<keyword evidence="6 9" id="KW-0808">Transferase</keyword>
<comment type="cofactor">
    <cofactor evidence="9">
        <name>Mg(2+)</name>
        <dbReference type="ChEBI" id="CHEBI:18420"/>
    </cofactor>
</comment>
<name>A0A9D1CWP0_9FIRM</name>
<dbReference type="InterPro" id="IPR036230">
    <property type="entry name" value="LeuA_allosteric_dom_sf"/>
</dbReference>
<evidence type="ECO:0000313" key="12">
    <source>
        <dbReference type="Proteomes" id="UP000824260"/>
    </source>
</evidence>
<evidence type="ECO:0000256" key="4">
    <source>
        <dbReference type="ARBA" id="ARBA00012973"/>
    </source>
</evidence>
<comment type="subcellular location">
    <subcellularLocation>
        <location evidence="9">Cytoplasm</location>
    </subcellularLocation>
</comment>
<dbReference type="GO" id="GO:0005737">
    <property type="term" value="C:cytoplasm"/>
    <property type="evidence" value="ECO:0007669"/>
    <property type="project" value="UniProtKB-SubCell"/>
</dbReference>
<keyword evidence="5 9" id="KW-0028">Amino-acid biosynthesis</keyword>
<dbReference type="PANTHER" id="PTHR46911">
    <property type="match status" value="1"/>
</dbReference>
<sequence>MRMRKYTPCVPVTLPDRQWPSRRLEKAPIWCSVDLRDGNQALVEPMNVEEKIEMFKMLVRMGFKEIEVGFPSASQTEYDCVRALIEQDLIPDDVTIQVLTQAREHLIRKTYEAIEGAKHVIVHLYTNISPMFQKAVYKTTRKGIVDIAVREIELLRMLAEMREDGGEGITFEYSPECFSESEPRLAMVVLSSVVEHFGATPEKKLILNLPSTVQKSTPNEFADRIEYVHRFLPGRESVILSVHPHNDRGTSIAEAELSLLAGAERVEGTLFGNGERTGNVDLVTLGMNMAALGIPSGLNFKHLMRIRQVYERCTRMRVPERSPYAGDLVFTAFSGSHQDAIRKGFAYRAEHPRQPWQVPYLIIDPKDIGRSYEPIIRINSQSGKGGAAYVLQTRFGYNLPKAMHPELGALVKKEAVAYGAELPPERLLHLFLREFVSVSKPYALLRHSITEIGGEGHSQVQFTGMIRYHDEEHELSGEGNGPIDAFFSAMREAHIEGFRFVSYHEHAISSGSDAKACAYIELEYREHHVFGVGIHSNVSIASIRGVLAAVNRALTLYGEG</sequence>
<evidence type="ECO:0000256" key="2">
    <source>
        <dbReference type="ARBA" id="ARBA00004689"/>
    </source>
</evidence>
<dbReference type="InterPro" id="IPR013785">
    <property type="entry name" value="Aldolase_TIM"/>
</dbReference>
<feature type="binding site" evidence="9">
    <location>
        <position position="279"/>
    </location>
    <ligand>
        <name>Mg(2+)</name>
        <dbReference type="ChEBI" id="CHEBI:18420"/>
    </ligand>
</feature>
<dbReference type="InterPro" id="IPR002034">
    <property type="entry name" value="AIPM/Hcit_synth_CS"/>
</dbReference>
<evidence type="ECO:0000256" key="1">
    <source>
        <dbReference type="ARBA" id="ARBA00000064"/>
    </source>
</evidence>
<reference evidence="11" key="2">
    <citation type="journal article" date="2021" name="PeerJ">
        <title>Extensive microbial diversity within the chicken gut microbiome revealed by metagenomics and culture.</title>
        <authorList>
            <person name="Gilroy R."/>
            <person name="Ravi A."/>
            <person name="Getino M."/>
            <person name="Pursley I."/>
            <person name="Horton D.L."/>
            <person name="Alikhan N.F."/>
            <person name="Baker D."/>
            <person name="Gharbi K."/>
            <person name="Hall N."/>
            <person name="Watson M."/>
            <person name="Adriaenssens E.M."/>
            <person name="Foster-Nyarko E."/>
            <person name="Jarju S."/>
            <person name="Secka A."/>
            <person name="Antonio M."/>
            <person name="Oren A."/>
            <person name="Chaudhuri R.R."/>
            <person name="La Ragione R."/>
            <person name="Hildebrand F."/>
            <person name="Pallen M.J."/>
        </authorList>
    </citation>
    <scope>NUCLEOTIDE SEQUENCE</scope>
    <source>
        <strain evidence="11">ChiSjej6B24-2974</strain>
    </source>
</reference>
<comment type="pathway">
    <text evidence="2 9">Amino-acid biosynthesis; L-leucine biosynthesis; L-leucine from 3-methyl-2-oxobutanoate: step 1/4.</text>
</comment>
<evidence type="ECO:0000256" key="3">
    <source>
        <dbReference type="ARBA" id="ARBA00009767"/>
    </source>
</evidence>
<dbReference type="Gene3D" id="3.20.20.70">
    <property type="entry name" value="Aldolase class I"/>
    <property type="match status" value="1"/>
</dbReference>
<dbReference type="SUPFAM" id="SSF51569">
    <property type="entry name" value="Aldolase"/>
    <property type="match status" value="1"/>
</dbReference>
<keyword evidence="7 9" id="KW-0479">Metal-binding</keyword>
<comment type="caution">
    <text evidence="11">The sequence shown here is derived from an EMBL/GenBank/DDBJ whole genome shotgun (WGS) entry which is preliminary data.</text>
</comment>
<dbReference type="InterPro" id="IPR005668">
    <property type="entry name" value="IPM_Synthase"/>
</dbReference>
<evidence type="ECO:0000256" key="9">
    <source>
        <dbReference type="HAMAP-Rule" id="MF_00572"/>
    </source>
</evidence>
<dbReference type="SUPFAM" id="SSF89000">
    <property type="entry name" value="post-HMGL domain-like"/>
    <property type="match status" value="1"/>
</dbReference>
<accession>A0A9D1CWP0</accession>
<gene>
    <name evidence="9" type="primary">leuA</name>
    <name evidence="11" type="ORF">IAA52_05095</name>
</gene>
<feature type="region of interest" description="Regulatory domain" evidence="9">
    <location>
        <begin position="438"/>
        <end position="560"/>
    </location>
</feature>
<dbReference type="EMBL" id="DVFZ01000051">
    <property type="protein sequence ID" value="HIQ82459.1"/>
    <property type="molecule type" value="Genomic_DNA"/>
</dbReference>
<dbReference type="HAMAP" id="MF_00572">
    <property type="entry name" value="LeuA_type2"/>
    <property type="match status" value="1"/>
</dbReference>
<dbReference type="Pfam" id="PF22615">
    <property type="entry name" value="IPMS_D2"/>
    <property type="match status" value="1"/>
</dbReference>
<keyword evidence="9" id="KW-0963">Cytoplasm</keyword>
<evidence type="ECO:0000259" key="10">
    <source>
        <dbReference type="PROSITE" id="PS50991"/>
    </source>
</evidence>
<comment type="function">
    <text evidence="9">Catalyzes the condensation of the acetyl group of acetyl-CoA with 3-methyl-2-oxobutanoate (2-ketoisovalerate) to form 3-carboxy-3-hydroxy-4-methylpentanoate (2-isopropylmalate).</text>
</comment>
<dbReference type="GO" id="GO:0003852">
    <property type="term" value="F:2-isopropylmalate synthase activity"/>
    <property type="evidence" value="ECO:0007669"/>
    <property type="project" value="UniProtKB-UniRule"/>
</dbReference>
<dbReference type="Gene3D" id="3.30.160.270">
    <property type="match status" value="1"/>
</dbReference>
<dbReference type="SMART" id="SM00917">
    <property type="entry name" value="LeuA_dimer"/>
    <property type="match status" value="1"/>
</dbReference>
<feature type="binding site" evidence="9">
    <location>
        <position position="37"/>
    </location>
    <ligand>
        <name>Mg(2+)</name>
        <dbReference type="ChEBI" id="CHEBI:18420"/>
    </ligand>
</feature>
<dbReference type="EC" id="2.3.3.13" evidence="4 9"/>
<dbReference type="PANTHER" id="PTHR46911:SF1">
    <property type="entry name" value="2-ISOPROPYLMALATE SYNTHASE"/>
    <property type="match status" value="1"/>
</dbReference>
<organism evidence="11 12">
    <name type="scientific">Candidatus Pullichristensenella stercorigallinarum</name>
    <dbReference type="NCBI Taxonomy" id="2840909"/>
    <lineage>
        <taxon>Bacteria</taxon>
        <taxon>Bacillati</taxon>
        <taxon>Bacillota</taxon>
        <taxon>Clostridia</taxon>
        <taxon>Candidatus Pullichristensenella</taxon>
    </lineage>
</organism>
<reference evidence="11" key="1">
    <citation type="submission" date="2020-10" db="EMBL/GenBank/DDBJ databases">
        <authorList>
            <person name="Gilroy R."/>
        </authorList>
    </citation>
    <scope>NUCLEOTIDE SEQUENCE</scope>
    <source>
        <strain evidence="11">ChiSjej6B24-2974</strain>
    </source>
</reference>
<proteinExistence type="inferred from homology"/>
<dbReference type="InterPro" id="IPR054692">
    <property type="entry name" value="LeuA-like_post-cat"/>
</dbReference>
<protein>
    <recommendedName>
        <fullName evidence="4 9">2-isopropylmalate synthase</fullName>
        <ecNumber evidence="4 9">2.3.3.13</ecNumber>
    </recommendedName>
    <alternativeName>
        <fullName evidence="9">Alpha-IPM synthase</fullName>
    </alternativeName>
    <alternativeName>
        <fullName evidence="9">Alpha-isopropylmalate synthase</fullName>
    </alternativeName>
</protein>
<dbReference type="AlphaFoldDB" id="A0A9D1CWP0"/>
<dbReference type="GO" id="GO:0009098">
    <property type="term" value="P:L-leucine biosynthetic process"/>
    <property type="evidence" value="ECO:0007669"/>
    <property type="project" value="UniProtKB-UniRule"/>
</dbReference>
<keyword evidence="9" id="KW-0432">Leucine biosynthesis</keyword>
<comment type="catalytic activity">
    <reaction evidence="1 9">
        <text>3-methyl-2-oxobutanoate + acetyl-CoA + H2O = (2S)-2-isopropylmalate + CoA + H(+)</text>
        <dbReference type="Rhea" id="RHEA:21524"/>
        <dbReference type="ChEBI" id="CHEBI:1178"/>
        <dbReference type="ChEBI" id="CHEBI:11851"/>
        <dbReference type="ChEBI" id="CHEBI:15377"/>
        <dbReference type="ChEBI" id="CHEBI:15378"/>
        <dbReference type="ChEBI" id="CHEBI:57287"/>
        <dbReference type="ChEBI" id="CHEBI:57288"/>
        <dbReference type="EC" id="2.3.3.13"/>
    </reaction>
</comment>
<feature type="domain" description="Pyruvate carboxyltransferase" evidence="10">
    <location>
        <begin position="28"/>
        <end position="304"/>
    </location>
</feature>
<feature type="binding site" evidence="9">
    <location>
        <position position="243"/>
    </location>
    <ligand>
        <name>Mg(2+)</name>
        <dbReference type="ChEBI" id="CHEBI:18420"/>
    </ligand>
</feature>
<keyword evidence="8 9" id="KW-0100">Branched-chain amino acid biosynthesis</keyword>
<dbReference type="NCBIfam" id="NF002991">
    <property type="entry name" value="PRK03739.1"/>
    <property type="match status" value="1"/>
</dbReference>
<dbReference type="PROSITE" id="PS00815">
    <property type="entry name" value="AIPM_HOMOCIT_SYNTH_1"/>
    <property type="match status" value="1"/>
</dbReference>
<feature type="binding site" evidence="9">
    <location>
        <position position="245"/>
    </location>
    <ligand>
        <name>Mg(2+)</name>
        <dbReference type="ChEBI" id="CHEBI:18420"/>
    </ligand>
</feature>
<evidence type="ECO:0000256" key="7">
    <source>
        <dbReference type="ARBA" id="ARBA00022723"/>
    </source>
</evidence>
<evidence type="ECO:0000256" key="8">
    <source>
        <dbReference type="ARBA" id="ARBA00023304"/>
    </source>
</evidence>
<dbReference type="Pfam" id="PF00682">
    <property type="entry name" value="HMGL-like"/>
    <property type="match status" value="1"/>
</dbReference>
<dbReference type="InterPro" id="IPR013709">
    <property type="entry name" value="2-isopropylmalate_synth_dimer"/>
</dbReference>
<dbReference type="SUPFAM" id="SSF110921">
    <property type="entry name" value="2-isopropylmalate synthase LeuA, allosteric (dimerisation) domain"/>
    <property type="match status" value="1"/>
</dbReference>
<dbReference type="GO" id="GO:0003985">
    <property type="term" value="F:acetyl-CoA C-acetyltransferase activity"/>
    <property type="evidence" value="ECO:0007669"/>
    <property type="project" value="UniProtKB-UniRule"/>
</dbReference>
<comment type="similarity">
    <text evidence="3 9">Belongs to the alpha-IPM synthase/homocitrate synthase family. LeuA type 2 subfamily.</text>
</comment>